<comment type="caution">
    <text evidence="1">The sequence shown here is derived from an EMBL/GenBank/DDBJ whole genome shotgun (WGS) entry which is preliminary data.</text>
</comment>
<dbReference type="Proteomes" id="UP000244334">
    <property type="component" value="Unassembled WGS sequence"/>
</dbReference>
<keyword evidence="2" id="KW-1185">Reference proteome</keyword>
<organism evidence="1 2">
    <name type="scientific">Candidatus Erwinia dacicola</name>
    <dbReference type="NCBI Taxonomy" id="252393"/>
    <lineage>
        <taxon>Bacteria</taxon>
        <taxon>Pseudomonadati</taxon>
        <taxon>Pseudomonadota</taxon>
        <taxon>Gammaproteobacteria</taxon>
        <taxon>Enterobacterales</taxon>
        <taxon>Erwiniaceae</taxon>
        <taxon>Erwinia</taxon>
    </lineage>
</organism>
<accession>A0A328TGY2</accession>
<proteinExistence type="predicted"/>
<gene>
    <name evidence="1" type="ORF">ACZ87_03817</name>
</gene>
<dbReference type="AlphaFoldDB" id="A0A328TGY2"/>
<name>A0A328TGY2_9GAMM</name>
<evidence type="ECO:0000313" key="2">
    <source>
        <dbReference type="Proteomes" id="UP000244334"/>
    </source>
</evidence>
<sequence>MRVYPAFEGFPPVAGQFFEGTFVELCNQRTDAVVQLCQREEDLMP</sequence>
<evidence type="ECO:0000313" key="1">
    <source>
        <dbReference type="EMBL" id="RAP68531.1"/>
    </source>
</evidence>
<dbReference type="EMBL" id="LJAM02000802">
    <property type="protein sequence ID" value="RAP68531.1"/>
    <property type="molecule type" value="Genomic_DNA"/>
</dbReference>
<protein>
    <submittedName>
        <fullName evidence="1">Uncharacterized protein</fullName>
    </submittedName>
</protein>
<reference evidence="1" key="1">
    <citation type="submission" date="2018-04" db="EMBL/GenBank/DDBJ databases">
        <title>Genomes of the Obligate Erwinia dacicola and Facultative Enterobacter sp. OLF Endosymbionts of the Olive Fruit fly, Bactrocera oleae.</title>
        <authorList>
            <person name="Estes A.M."/>
            <person name="Hearn D.J."/>
            <person name="Agarwal S."/>
            <person name="Pierson E.A."/>
            <person name="Dunning-Hotopp J.C."/>
        </authorList>
    </citation>
    <scope>NUCLEOTIDE SEQUENCE [LARGE SCALE GENOMIC DNA]</scope>
    <source>
        <strain evidence="1">Oroville</strain>
    </source>
</reference>